<organism evidence="2 3">
    <name type="scientific">Septoria linicola</name>
    <dbReference type="NCBI Taxonomy" id="215465"/>
    <lineage>
        <taxon>Eukaryota</taxon>
        <taxon>Fungi</taxon>
        <taxon>Dikarya</taxon>
        <taxon>Ascomycota</taxon>
        <taxon>Pezizomycotina</taxon>
        <taxon>Dothideomycetes</taxon>
        <taxon>Dothideomycetidae</taxon>
        <taxon>Mycosphaerellales</taxon>
        <taxon>Mycosphaerellaceae</taxon>
        <taxon>Septoria</taxon>
    </lineage>
</organism>
<feature type="compositionally biased region" description="Basic and acidic residues" evidence="1">
    <location>
        <begin position="226"/>
        <end position="238"/>
    </location>
</feature>
<evidence type="ECO:0000313" key="2">
    <source>
        <dbReference type="EMBL" id="USW47531.1"/>
    </source>
</evidence>
<feature type="region of interest" description="Disordered" evidence="1">
    <location>
        <begin position="265"/>
        <end position="416"/>
    </location>
</feature>
<feature type="compositionally biased region" description="Low complexity" evidence="1">
    <location>
        <begin position="386"/>
        <end position="397"/>
    </location>
</feature>
<evidence type="ECO:0000256" key="1">
    <source>
        <dbReference type="SAM" id="MobiDB-lite"/>
    </source>
</evidence>
<feature type="region of interest" description="Disordered" evidence="1">
    <location>
        <begin position="177"/>
        <end position="242"/>
    </location>
</feature>
<accession>A0A9Q9AMK4</accession>
<feature type="compositionally biased region" description="Polar residues" evidence="1">
    <location>
        <begin position="342"/>
        <end position="366"/>
    </location>
</feature>
<evidence type="ECO:0000313" key="3">
    <source>
        <dbReference type="Proteomes" id="UP001056384"/>
    </source>
</evidence>
<sequence length="503" mass="54068">MPAGPGDQLLTTLFADVHYYFGDPSSKPAHDRFSKGSYVYLYYNVNTYQAKLEVANHAGTPDQDAFHGFLQATSVKYNHLQPALLSFAIDGQAVSDHQTWHLPSYDLKNEQKYLYKIHSLDLYLWTEKDAATLLGHLKSVLGPDRLTIQNAPATQSPHPEHRDSMSPVVQQLERTAIGSTFPPRTTSVVSAQSVHGSTTPQLNHASPQAPPSVYNPAAPAAPEPVTYREKTPPPHDDGTGTGLQQAAKYESVPHTQYASTPNLYQSSAQTTPQAAYFSGPPQQSRSTFPGPPSQAPTPDVQRAHSGSIPPPPAQSPPVQARAPSFGPMATSTIGPSSPPPNQASFRQSSFGPPVTQHATYNPQAQHANYPGSPGFGPQPPTPSAPPAYAGHTPMQSPAMPPAPATQPQQTPVGGYSIYSYTSTQQLGVGQHNQHGAYTGDLHAQAYRPTEAEQSTHFGEAPKVKRAQTSQDGSMQGKNSKLQDGVGKMEGKVGKFFSRLDKLY</sequence>
<feature type="compositionally biased region" description="Polar residues" evidence="1">
    <location>
        <begin position="466"/>
        <end position="481"/>
    </location>
</feature>
<feature type="compositionally biased region" description="Pro residues" evidence="1">
    <location>
        <begin position="376"/>
        <end position="385"/>
    </location>
</feature>
<protein>
    <recommendedName>
        <fullName evidence="4">RNA recognition motif-containing protein</fullName>
    </recommendedName>
</protein>
<dbReference type="Proteomes" id="UP001056384">
    <property type="component" value="Chromosome 1"/>
</dbReference>
<proteinExistence type="predicted"/>
<feature type="region of interest" description="Disordered" evidence="1">
    <location>
        <begin position="429"/>
        <end position="489"/>
    </location>
</feature>
<reference evidence="2" key="1">
    <citation type="submission" date="2022-06" db="EMBL/GenBank/DDBJ databases">
        <title>Complete genome sequences of two strains of the flax pathogen Septoria linicola.</title>
        <authorList>
            <person name="Lapalu N."/>
            <person name="Simon A."/>
            <person name="Demenou B."/>
            <person name="Paumier D."/>
            <person name="Guillot M.-P."/>
            <person name="Gout L."/>
            <person name="Valade R."/>
        </authorList>
    </citation>
    <scope>NUCLEOTIDE SEQUENCE</scope>
    <source>
        <strain evidence="2">SE15195</strain>
    </source>
</reference>
<evidence type="ECO:0008006" key="4">
    <source>
        <dbReference type="Google" id="ProtNLM"/>
    </source>
</evidence>
<feature type="compositionally biased region" description="Polar residues" evidence="1">
    <location>
        <begin position="182"/>
        <end position="206"/>
    </location>
</feature>
<dbReference type="EMBL" id="CP099418">
    <property type="protein sequence ID" value="USW47531.1"/>
    <property type="molecule type" value="Genomic_DNA"/>
</dbReference>
<name>A0A9Q9AMK4_9PEZI</name>
<dbReference type="OrthoDB" id="5408296at2759"/>
<dbReference type="AlphaFoldDB" id="A0A9Q9AMK4"/>
<feature type="region of interest" description="Disordered" evidence="1">
    <location>
        <begin position="149"/>
        <end position="168"/>
    </location>
</feature>
<keyword evidence="3" id="KW-1185">Reference proteome</keyword>
<gene>
    <name evidence="2" type="ORF">Slin15195_G008500</name>
</gene>